<dbReference type="Proteomes" id="UP000472271">
    <property type="component" value="Chromosome 10"/>
</dbReference>
<dbReference type="InterPro" id="IPR007110">
    <property type="entry name" value="Ig-like_dom"/>
</dbReference>
<keyword evidence="6" id="KW-1015">Disulfide bond</keyword>
<dbReference type="InterPro" id="IPR013783">
    <property type="entry name" value="Ig-like_fold"/>
</dbReference>
<keyword evidence="8" id="KW-0812">Transmembrane</keyword>
<evidence type="ECO:0000256" key="2">
    <source>
        <dbReference type="ARBA" id="ARBA00022475"/>
    </source>
</evidence>
<evidence type="ECO:0000256" key="8">
    <source>
        <dbReference type="SAM" id="Phobius"/>
    </source>
</evidence>
<dbReference type="InterPro" id="IPR052051">
    <property type="entry name" value="TCR_complex_component"/>
</dbReference>
<keyword evidence="5 8" id="KW-0472">Membrane</keyword>
<dbReference type="Gene3D" id="2.60.40.10">
    <property type="entry name" value="Immunoglobulins"/>
    <property type="match status" value="4"/>
</dbReference>
<dbReference type="InParanoid" id="A0A672ZNL3"/>
<feature type="chain" id="PRO_5025602162" evidence="9">
    <location>
        <begin position="20"/>
        <end position="567"/>
    </location>
</feature>
<comment type="subcellular location">
    <subcellularLocation>
        <location evidence="1">Cell membrane</location>
    </subcellularLocation>
</comment>
<dbReference type="SMART" id="SM00408">
    <property type="entry name" value="IGc2"/>
    <property type="match status" value="2"/>
</dbReference>
<organism evidence="11 12">
    <name type="scientific">Sphaeramia orbicularis</name>
    <name type="common">orbiculate cardinalfish</name>
    <dbReference type="NCBI Taxonomy" id="375764"/>
    <lineage>
        <taxon>Eukaryota</taxon>
        <taxon>Metazoa</taxon>
        <taxon>Chordata</taxon>
        <taxon>Craniata</taxon>
        <taxon>Vertebrata</taxon>
        <taxon>Euteleostomi</taxon>
        <taxon>Actinopterygii</taxon>
        <taxon>Neopterygii</taxon>
        <taxon>Teleostei</taxon>
        <taxon>Neoteleostei</taxon>
        <taxon>Acanthomorphata</taxon>
        <taxon>Gobiaria</taxon>
        <taxon>Kurtiformes</taxon>
        <taxon>Apogonoidei</taxon>
        <taxon>Apogonidae</taxon>
        <taxon>Apogoninae</taxon>
        <taxon>Sphaeramia</taxon>
    </lineage>
</organism>
<feature type="signal peptide" evidence="9">
    <location>
        <begin position="1"/>
        <end position="19"/>
    </location>
</feature>
<dbReference type="GeneID" id="115427377"/>
<evidence type="ECO:0000256" key="3">
    <source>
        <dbReference type="ARBA" id="ARBA00022729"/>
    </source>
</evidence>
<sequence length="567" mass="62945">MTEPMAAFMLLSTLSVIQAADVPPSISSTVVKFGDSASFYCQASDKDRFIYWYKQPLGHMIRTVAAGLYGKITASEDFKDPRFSVTKKDTQIVFTIRNIKKDDEAMYFCQNGSLVGLSFLNGTFLAVNDSEGSILITQHLQTSSIRPGGSGSLRCLMLSQSKENTVQCPGEHNVHWFRTESQKFHPGVICTHKNKSKEREKRSCMYHLSKTTQDSPDSDSYYCAVAKCGQILFGGGTEVETALVQPTDPPLLISSAVVKLGDTVTLYCAASDTETYFYWYKQTLGRMIQTVAEGFYSQVKLGEEFNNSRFNVTKNNVEYVFTIRRISREDEALYFCQSGSSFGLGFVNSTFVTVKDQQNQHKSVYVEQNLREASVQLGDPVTLQCSFHSEDAIQCPGEHNVHWFRAGSGESNPGIINTHTTRTEEKNKRKCIYGLSKTVQDSSDSGTYYCAVATNGQILFGEGTKVEISTSLELKTGLDMVPVLGVVSACCAVMVAVLILYPRKGCKEAKGQTSAAHHHGCNQTKNWNGELRAASYMALELLTTTEIWDVKQREHASVYSVAVYYTE</sequence>
<feature type="transmembrane region" description="Helical" evidence="8">
    <location>
        <begin position="480"/>
        <end position="501"/>
    </location>
</feature>
<dbReference type="Ensembl" id="ENSSORT00005019366.1">
    <property type="protein sequence ID" value="ENSSORP00005018815.1"/>
    <property type="gene ID" value="ENSSORG00005009260.1"/>
</dbReference>
<reference evidence="11" key="1">
    <citation type="submission" date="2019-06" db="EMBL/GenBank/DDBJ databases">
        <authorList>
            <consortium name="Wellcome Sanger Institute Data Sharing"/>
        </authorList>
    </citation>
    <scope>NUCLEOTIDE SEQUENCE [LARGE SCALE GENOMIC DNA]</scope>
</reference>
<feature type="domain" description="Ig-like" evidence="10">
    <location>
        <begin position="24"/>
        <end position="110"/>
    </location>
</feature>
<keyword evidence="3 9" id="KW-0732">Signal</keyword>
<reference evidence="11" key="3">
    <citation type="submission" date="2025-09" db="UniProtKB">
        <authorList>
            <consortium name="Ensembl"/>
        </authorList>
    </citation>
    <scope>IDENTIFICATION</scope>
</reference>
<evidence type="ECO:0000313" key="12">
    <source>
        <dbReference type="Proteomes" id="UP000472271"/>
    </source>
</evidence>
<dbReference type="PANTHER" id="PTHR19433">
    <property type="entry name" value="T-CELL RECEPTOR ALPHA CHAIN V REGION-RELATED"/>
    <property type="match status" value="1"/>
</dbReference>
<proteinExistence type="predicted"/>
<keyword evidence="4" id="KW-0391">Immunity</keyword>
<dbReference type="InterPro" id="IPR003599">
    <property type="entry name" value="Ig_sub"/>
</dbReference>
<dbReference type="CDD" id="cd00099">
    <property type="entry name" value="IgV"/>
    <property type="match status" value="2"/>
</dbReference>
<keyword evidence="12" id="KW-1185">Reference proteome</keyword>
<dbReference type="SMART" id="SM00406">
    <property type="entry name" value="IGv"/>
    <property type="match status" value="3"/>
</dbReference>
<keyword evidence="8" id="KW-1133">Transmembrane helix</keyword>
<dbReference type="PANTHER" id="PTHR19433:SF111">
    <property type="entry name" value="T CELL RECEPTOR ALPHA VARIABLE 4"/>
    <property type="match status" value="1"/>
</dbReference>
<evidence type="ECO:0000256" key="9">
    <source>
        <dbReference type="SAM" id="SignalP"/>
    </source>
</evidence>
<evidence type="ECO:0000256" key="4">
    <source>
        <dbReference type="ARBA" id="ARBA00022859"/>
    </source>
</evidence>
<dbReference type="RefSeq" id="XP_030001769.1">
    <property type="nucleotide sequence ID" value="XM_030145909.1"/>
</dbReference>
<evidence type="ECO:0000256" key="1">
    <source>
        <dbReference type="ARBA" id="ARBA00004236"/>
    </source>
</evidence>
<evidence type="ECO:0000256" key="5">
    <source>
        <dbReference type="ARBA" id="ARBA00023136"/>
    </source>
</evidence>
<evidence type="ECO:0000259" key="10">
    <source>
        <dbReference type="PROSITE" id="PS50835"/>
    </source>
</evidence>
<dbReference type="SUPFAM" id="SSF48726">
    <property type="entry name" value="Immunoglobulin"/>
    <property type="match status" value="4"/>
</dbReference>
<dbReference type="InterPro" id="IPR036179">
    <property type="entry name" value="Ig-like_dom_sf"/>
</dbReference>
<feature type="domain" description="Ig-like" evidence="10">
    <location>
        <begin position="362"/>
        <end position="469"/>
    </location>
</feature>
<feature type="domain" description="Ig-like" evidence="10">
    <location>
        <begin position="249"/>
        <end position="353"/>
    </location>
</feature>
<dbReference type="Pfam" id="PF07686">
    <property type="entry name" value="V-set"/>
    <property type="match status" value="3"/>
</dbReference>
<feature type="domain" description="Ig-like" evidence="10">
    <location>
        <begin position="132"/>
        <end position="245"/>
    </location>
</feature>
<keyword evidence="7" id="KW-0325">Glycoprotein</keyword>
<dbReference type="InterPro" id="IPR003598">
    <property type="entry name" value="Ig_sub2"/>
</dbReference>
<dbReference type="FunCoup" id="A0A672ZNL3">
    <property type="interactions" value="11"/>
</dbReference>
<evidence type="ECO:0000313" key="11">
    <source>
        <dbReference type="Ensembl" id="ENSSORP00005018815.1"/>
    </source>
</evidence>
<dbReference type="GO" id="GO:0005886">
    <property type="term" value="C:plasma membrane"/>
    <property type="evidence" value="ECO:0007669"/>
    <property type="project" value="UniProtKB-SubCell"/>
</dbReference>
<protein>
    <submittedName>
        <fullName evidence="11">Uncharacterized LOC115427377</fullName>
    </submittedName>
</protein>
<dbReference type="GO" id="GO:0009617">
    <property type="term" value="P:response to bacterium"/>
    <property type="evidence" value="ECO:0007669"/>
    <property type="project" value="TreeGrafter"/>
</dbReference>
<reference evidence="11" key="2">
    <citation type="submission" date="2025-08" db="UniProtKB">
        <authorList>
            <consortium name="Ensembl"/>
        </authorList>
    </citation>
    <scope>IDENTIFICATION</scope>
</reference>
<gene>
    <name evidence="11" type="primary">LOC115427377</name>
</gene>
<dbReference type="GO" id="GO:0002376">
    <property type="term" value="P:immune system process"/>
    <property type="evidence" value="ECO:0007669"/>
    <property type="project" value="UniProtKB-KW"/>
</dbReference>
<evidence type="ECO:0000256" key="7">
    <source>
        <dbReference type="ARBA" id="ARBA00023180"/>
    </source>
</evidence>
<dbReference type="PROSITE" id="PS50835">
    <property type="entry name" value="IG_LIKE"/>
    <property type="match status" value="4"/>
</dbReference>
<dbReference type="SMART" id="SM00409">
    <property type="entry name" value="IG"/>
    <property type="match status" value="4"/>
</dbReference>
<name>A0A672ZNL3_9TELE</name>
<dbReference type="OrthoDB" id="8947657at2759"/>
<accession>A0A672ZNL3</accession>
<evidence type="ECO:0000256" key="6">
    <source>
        <dbReference type="ARBA" id="ARBA00023157"/>
    </source>
</evidence>
<keyword evidence="2" id="KW-1003">Cell membrane</keyword>
<dbReference type="InterPro" id="IPR013106">
    <property type="entry name" value="Ig_V-set"/>
</dbReference>
<dbReference type="AlphaFoldDB" id="A0A672ZNL3"/>